<dbReference type="Proteomes" id="UP000233276">
    <property type="component" value="Chromosome"/>
</dbReference>
<sequence>MTSGPWAGRLLFVYPDTMIEWWTLVVDPPPVAGVPGDMYFKGNDEVASLLDEWGVEWLPRDSDEVELERARFGWRPLRGGVEWLPS</sequence>
<reference evidence="1 2" key="1">
    <citation type="submission" date="2017-12" db="EMBL/GenBank/DDBJ databases">
        <title>Isolation and characterization of estrogens degradatiion strain Microbacterium hominis SJTG1.</title>
        <authorList>
            <person name="Xiong W."/>
            <person name="Yin C."/>
            <person name="Zheng D."/>
            <person name="Liang R."/>
        </authorList>
    </citation>
    <scope>NUCLEOTIDE SEQUENCE [LARGE SCALE GENOMIC DNA]</scope>
    <source>
        <strain evidence="1 2">SJTG1</strain>
    </source>
</reference>
<protein>
    <submittedName>
        <fullName evidence="1">Uncharacterized protein</fullName>
    </submittedName>
</protein>
<dbReference type="EMBL" id="CP025299">
    <property type="protein sequence ID" value="AUG30118.1"/>
    <property type="molecule type" value="Genomic_DNA"/>
</dbReference>
<evidence type="ECO:0000313" key="1">
    <source>
        <dbReference type="EMBL" id="AUG30118.1"/>
    </source>
</evidence>
<proteinExistence type="predicted"/>
<accession>A0A2K9DP17</accession>
<name>A0A2K9DP17_9MICO</name>
<dbReference type="AlphaFoldDB" id="A0A2K9DP17"/>
<evidence type="ECO:0000313" key="2">
    <source>
        <dbReference type="Proteomes" id="UP000233276"/>
    </source>
</evidence>
<dbReference type="KEGG" id="mhos:CXR34_12115"/>
<gene>
    <name evidence="1" type="ORF">CXR34_12115</name>
</gene>
<organism evidence="1 2">
    <name type="scientific">Microbacterium hominis</name>
    <dbReference type="NCBI Taxonomy" id="162426"/>
    <lineage>
        <taxon>Bacteria</taxon>
        <taxon>Bacillati</taxon>
        <taxon>Actinomycetota</taxon>
        <taxon>Actinomycetes</taxon>
        <taxon>Micrococcales</taxon>
        <taxon>Microbacteriaceae</taxon>
        <taxon>Microbacterium</taxon>
    </lineage>
</organism>